<accession>A0A915JSX1</accession>
<protein>
    <submittedName>
        <fullName evidence="3">Uncharacterized protein</fullName>
    </submittedName>
</protein>
<sequence>MPQPVLLCPFTYEWPFNGHNPNAEQIARFLTANLGPLRRGRQKTDAQKTSIPDEIRRHLIFGTSQIIRNFQKENVLLSHVLFDRSLLKTPQIAFHLGQLASTKKSTFCAVLENLNDVCRPILRIKSCESIGILKNDEEKLIELMELIEKLTPLCVKSTNDGRNLQNSKRKLDEDGTEIQTSYIPPSVYVPESNEKRKKKKLKKKK</sequence>
<name>A0A915JSX1_ROMCU</name>
<feature type="region of interest" description="Disordered" evidence="1">
    <location>
        <begin position="164"/>
        <end position="205"/>
    </location>
</feature>
<organism evidence="2 3">
    <name type="scientific">Romanomermis culicivorax</name>
    <name type="common">Nematode worm</name>
    <dbReference type="NCBI Taxonomy" id="13658"/>
    <lineage>
        <taxon>Eukaryota</taxon>
        <taxon>Metazoa</taxon>
        <taxon>Ecdysozoa</taxon>
        <taxon>Nematoda</taxon>
        <taxon>Enoplea</taxon>
        <taxon>Dorylaimia</taxon>
        <taxon>Mermithida</taxon>
        <taxon>Mermithoidea</taxon>
        <taxon>Mermithidae</taxon>
        <taxon>Romanomermis</taxon>
    </lineage>
</organism>
<evidence type="ECO:0000256" key="1">
    <source>
        <dbReference type="SAM" id="MobiDB-lite"/>
    </source>
</evidence>
<evidence type="ECO:0000313" key="3">
    <source>
        <dbReference type="WBParaSite" id="nRc.2.0.1.t29169-RA"/>
    </source>
</evidence>
<dbReference type="Proteomes" id="UP000887565">
    <property type="component" value="Unplaced"/>
</dbReference>
<reference evidence="3" key="1">
    <citation type="submission" date="2022-11" db="UniProtKB">
        <authorList>
            <consortium name="WormBaseParasite"/>
        </authorList>
    </citation>
    <scope>IDENTIFICATION</scope>
</reference>
<dbReference type="AlphaFoldDB" id="A0A915JSX1"/>
<feature type="compositionally biased region" description="Basic residues" evidence="1">
    <location>
        <begin position="195"/>
        <end position="205"/>
    </location>
</feature>
<evidence type="ECO:0000313" key="2">
    <source>
        <dbReference type="Proteomes" id="UP000887565"/>
    </source>
</evidence>
<dbReference type="WBParaSite" id="nRc.2.0.1.t29169-RA">
    <property type="protein sequence ID" value="nRc.2.0.1.t29169-RA"/>
    <property type="gene ID" value="nRc.2.0.1.g29169"/>
</dbReference>
<keyword evidence="2" id="KW-1185">Reference proteome</keyword>
<proteinExistence type="predicted"/>